<dbReference type="InterPro" id="IPR013783">
    <property type="entry name" value="Ig-like_fold"/>
</dbReference>
<dbReference type="AlphaFoldDB" id="A0A914QJ46"/>
<protein>
    <submittedName>
        <fullName evidence="2">Immunoglobulin I-set domain-containing protein</fullName>
    </submittedName>
</protein>
<keyword evidence="1" id="KW-1185">Reference proteome</keyword>
<dbReference type="InterPro" id="IPR037448">
    <property type="entry name" value="Zig-8"/>
</dbReference>
<sequence length="116" mass="13441">MPHVSICVRNPPPVFASDVMHNVTAVKGDDIEFRCRVMERGRHMVAFIRAEEPPRLISFDDRIFRQRDKYEILSRKGHDEWILKVKNVQESDIGGYICQINSNPVLTKTAFLDLKS</sequence>
<dbReference type="GO" id="GO:0032589">
    <property type="term" value="C:neuron projection membrane"/>
    <property type="evidence" value="ECO:0007669"/>
    <property type="project" value="TreeGrafter"/>
</dbReference>
<dbReference type="WBParaSite" id="PDA_v2.g27339.t1">
    <property type="protein sequence ID" value="PDA_v2.g27339.t1"/>
    <property type="gene ID" value="PDA_v2.g27339"/>
</dbReference>
<name>A0A914QJ46_9BILA</name>
<dbReference type="InterPro" id="IPR036179">
    <property type="entry name" value="Ig-like_dom_sf"/>
</dbReference>
<evidence type="ECO:0000313" key="1">
    <source>
        <dbReference type="Proteomes" id="UP000887578"/>
    </source>
</evidence>
<evidence type="ECO:0000313" key="2">
    <source>
        <dbReference type="WBParaSite" id="PDA_v2.g27339.t1"/>
    </source>
</evidence>
<dbReference type="GO" id="GO:0050808">
    <property type="term" value="P:synapse organization"/>
    <property type="evidence" value="ECO:0007669"/>
    <property type="project" value="TreeGrafter"/>
</dbReference>
<dbReference type="PANTHER" id="PTHR23279:SF36">
    <property type="entry name" value="DEFECTIVE PROBOSCIS EXTENSION RESPONSE 9, ISOFORM A"/>
    <property type="match status" value="1"/>
</dbReference>
<dbReference type="PANTHER" id="PTHR23279">
    <property type="entry name" value="DEFECTIVE PROBOSCIS EXTENSION RESPONSE DPR -RELATED"/>
    <property type="match status" value="1"/>
</dbReference>
<dbReference type="Proteomes" id="UP000887578">
    <property type="component" value="Unplaced"/>
</dbReference>
<reference evidence="2" key="1">
    <citation type="submission" date="2022-11" db="UniProtKB">
        <authorList>
            <consortium name="WormBaseParasite"/>
        </authorList>
    </citation>
    <scope>IDENTIFICATION</scope>
</reference>
<organism evidence="1 2">
    <name type="scientific">Panagrolaimus davidi</name>
    <dbReference type="NCBI Taxonomy" id="227884"/>
    <lineage>
        <taxon>Eukaryota</taxon>
        <taxon>Metazoa</taxon>
        <taxon>Ecdysozoa</taxon>
        <taxon>Nematoda</taxon>
        <taxon>Chromadorea</taxon>
        <taxon>Rhabditida</taxon>
        <taxon>Tylenchina</taxon>
        <taxon>Panagrolaimomorpha</taxon>
        <taxon>Panagrolaimoidea</taxon>
        <taxon>Panagrolaimidae</taxon>
        <taxon>Panagrolaimus</taxon>
    </lineage>
</organism>
<dbReference type="Gene3D" id="2.60.40.10">
    <property type="entry name" value="Immunoglobulins"/>
    <property type="match status" value="1"/>
</dbReference>
<dbReference type="SUPFAM" id="SSF48726">
    <property type="entry name" value="Immunoglobulin"/>
    <property type="match status" value="1"/>
</dbReference>
<accession>A0A914QJ46</accession>
<proteinExistence type="predicted"/>